<dbReference type="Gene3D" id="2.170.130.10">
    <property type="entry name" value="TonB-dependent receptor, plug domain"/>
    <property type="match status" value="1"/>
</dbReference>
<keyword evidence="3 14" id="KW-0813">Transport</keyword>
<dbReference type="PROSITE" id="PS52016">
    <property type="entry name" value="TONB_DEPENDENT_REC_3"/>
    <property type="match status" value="1"/>
</dbReference>
<evidence type="ECO:0000256" key="4">
    <source>
        <dbReference type="ARBA" id="ARBA00022452"/>
    </source>
</evidence>
<evidence type="ECO:0000256" key="6">
    <source>
        <dbReference type="ARBA" id="ARBA00022692"/>
    </source>
</evidence>
<proteinExistence type="inferred from homology"/>
<organism evidence="20 21">
    <name type="scientific">Marilutibacter chinensis</name>
    <dbReference type="NCBI Taxonomy" id="2912247"/>
    <lineage>
        <taxon>Bacteria</taxon>
        <taxon>Pseudomonadati</taxon>
        <taxon>Pseudomonadota</taxon>
        <taxon>Gammaproteobacteria</taxon>
        <taxon>Lysobacterales</taxon>
        <taxon>Lysobacteraceae</taxon>
        <taxon>Marilutibacter</taxon>
    </lineage>
</organism>
<evidence type="ECO:0000256" key="14">
    <source>
        <dbReference type="PROSITE-ProRule" id="PRU01360"/>
    </source>
</evidence>
<evidence type="ECO:0000259" key="18">
    <source>
        <dbReference type="Pfam" id="PF00593"/>
    </source>
</evidence>
<evidence type="ECO:0000256" key="7">
    <source>
        <dbReference type="ARBA" id="ARBA00022729"/>
    </source>
</evidence>
<dbReference type="InterPro" id="IPR039426">
    <property type="entry name" value="TonB-dep_rcpt-like"/>
</dbReference>
<evidence type="ECO:0000313" key="20">
    <source>
        <dbReference type="EMBL" id="MCF7220695.1"/>
    </source>
</evidence>
<dbReference type="PANTHER" id="PTHR32552">
    <property type="entry name" value="FERRICHROME IRON RECEPTOR-RELATED"/>
    <property type="match status" value="1"/>
</dbReference>
<dbReference type="PROSITE" id="PS01156">
    <property type="entry name" value="TONB_DEPENDENT_REC_2"/>
    <property type="match status" value="1"/>
</dbReference>
<evidence type="ECO:0000256" key="8">
    <source>
        <dbReference type="ARBA" id="ARBA00023004"/>
    </source>
</evidence>
<dbReference type="InterPro" id="IPR036942">
    <property type="entry name" value="Beta-barrel_TonB_sf"/>
</dbReference>
<evidence type="ECO:0000256" key="15">
    <source>
        <dbReference type="PROSITE-ProRule" id="PRU10144"/>
    </source>
</evidence>
<dbReference type="Gene3D" id="2.40.170.20">
    <property type="entry name" value="TonB-dependent receptor, beta-barrel domain"/>
    <property type="match status" value="1"/>
</dbReference>
<dbReference type="InterPro" id="IPR012910">
    <property type="entry name" value="Plug_dom"/>
</dbReference>
<feature type="short sequence motif" description="TonB C-terminal box" evidence="15">
    <location>
        <begin position="684"/>
        <end position="701"/>
    </location>
</feature>
<dbReference type="EMBL" id="JAKJPO010000001">
    <property type="protein sequence ID" value="MCF7220695.1"/>
    <property type="molecule type" value="Genomic_DNA"/>
</dbReference>
<evidence type="ECO:0000313" key="21">
    <source>
        <dbReference type="Proteomes" id="UP001430796"/>
    </source>
</evidence>
<feature type="signal peptide" evidence="17">
    <location>
        <begin position="1"/>
        <end position="16"/>
    </location>
</feature>
<keyword evidence="21" id="KW-1185">Reference proteome</keyword>
<keyword evidence="11 14" id="KW-0472">Membrane</keyword>
<evidence type="ECO:0000256" key="11">
    <source>
        <dbReference type="ARBA" id="ARBA00023136"/>
    </source>
</evidence>
<evidence type="ECO:0000259" key="19">
    <source>
        <dbReference type="Pfam" id="PF07715"/>
    </source>
</evidence>
<keyword evidence="8" id="KW-0408">Iron</keyword>
<comment type="subcellular location">
    <subcellularLocation>
        <location evidence="1 14">Cell outer membrane</location>
        <topology evidence="1 14">Multi-pass membrane protein</topology>
    </subcellularLocation>
</comment>
<keyword evidence="10 16" id="KW-0798">TonB box</keyword>
<reference evidence="20" key="2">
    <citation type="submission" date="2022-01" db="EMBL/GenBank/DDBJ databases">
        <authorList>
            <person name="Zhou L.Y."/>
        </authorList>
    </citation>
    <scope>NUCLEOTIDE SEQUENCE</scope>
    <source>
        <strain evidence="20">TLK-CK17</strain>
    </source>
</reference>
<evidence type="ECO:0000256" key="5">
    <source>
        <dbReference type="ARBA" id="ARBA00022496"/>
    </source>
</evidence>
<evidence type="ECO:0000256" key="17">
    <source>
        <dbReference type="SAM" id="SignalP"/>
    </source>
</evidence>
<protein>
    <submittedName>
        <fullName evidence="20">TonB-dependent siderophore receptor</fullName>
    </submittedName>
</protein>
<dbReference type="CDD" id="cd01347">
    <property type="entry name" value="ligand_gated_channel"/>
    <property type="match status" value="1"/>
</dbReference>
<comment type="similarity">
    <text evidence="2 14 16">Belongs to the TonB-dependent receptor family.</text>
</comment>
<feature type="domain" description="TonB-dependent receptor plug" evidence="19">
    <location>
        <begin position="58"/>
        <end position="156"/>
    </location>
</feature>
<evidence type="ECO:0000256" key="12">
    <source>
        <dbReference type="ARBA" id="ARBA00023170"/>
    </source>
</evidence>
<evidence type="ECO:0000256" key="1">
    <source>
        <dbReference type="ARBA" id="ARBA00004571"/>
    </source>
</evidence>
<keyword evidence="5" id="KW-0410">Iron transport</keyword>
<evidence type="ECO:0000256" key="3">
    <source>
        <dbReference type="ARBA" id="ARBA00022448"/>
    </source>
</evidence>
<dbReference type="InterPro" id="IPR010105">
    <property type="entry name" value="TonB_sidphr_rcpt"/>
</dbReference>
<evidence type="ECO:0000256" key="13">
    <source>
        <dbReference type="ARBA" id="ARBA00023237"/>
    </source>
</evidence>
<keyword evidence="6 14" id="KW-0812">Transmembrane</keyword>
<keyword evidence="13 14" id="KW-0998">Cell outer membrane</keyword>
<dbReference type="Proteomes" id="UP001430796">
    <property type="component" value="Unassembled WGS sequence"/>
</dbReference>
<dbReference type="PANTHER" id="PTHR32552:SF74">
    <property type="entry name" value="HYDROXAMATE SIDEROPHORE RECEPTOR FHUE"/>
    <property type="match status" value="1"/>
</dbReference>
<accession>A0ABS9HQP0</accession>
<keyword evidence="12 20" id="KW-0675">Receptor</keyword>
<keyword evidence="9" id="KW-0406">Ion transport</keyword>
<evidence type="ECO:0000256" key="10">
    <source>
        <dbReference type="ARBA" id="ARBA00023077"/>
    </source>
</evidence>
<gene>
    <name evidence="20" type="ORF">L3V18_02665</name>
</gene>
<feature type="chain" id="PRO_5046823953" evidence="17">
    <location>
        <begin position="17"/>
        <end position="701"/>
    </location>
</feature>
<comment type="caution">
    <text evidence="20">The sequence shown here is derived from an EMBL/GenBank/DDBJ whole genome shotgun (WGS) entry which is preliminary data.</text>
</comment>
<evidence type="ECO:0000256" key="9">
    <source>
        <dbReference type="ARBA" id="ARBA00023065"/>
    </source>
</evidence>
<dbReference type="InterPro" id="IPR037066">
    <property type="entry name" value="Plug_dom_sf"/>
</dbReference>
<dbReference type="InterPro" id="IPR000531">
    <property type="entry name" value="Beta-barrel_TonB"/>
</dbReference>
<keyword evidence="4 14" id="KW-1134">Transmembrane beta strand</keyword>
<dbReference type="SUPFAM" id="SSF56935">
    <property type="entry name" value="Porins"/>
    <property type="match status" value="1"/>
</dbReference>
<feature type="domain" description="TonB-dependent receptor-like beta-barrel" evidence="18">
    <location>
        <begin position="236"/>
        <end position="671"/>
    </location>
</feature>
<evidence type="ECO:0000256" key="2">
    <source>
        <dbReference type="ARBA" id="ARBA00009810"/>
    </source>
</evidence>
<sequence>MSVCIAAALQSPGALAGPDAAASGADATDLDTVRVTGQKPDGYGVVQTSTATRLELSPRETPQSVSAVGREQMDDFGLTSVNDVLDATTGVTVEAVETSRTYYTARGFDITNFQRDGLGLPLPYGIQDGDLDTAIYERIEVLRGANGLMSSTGNPSATVNFVRKRPTTDLRGQAQLTVGSWDRRRIDVDVSGPLAAEGGVRGRAVAAWEKGDSHLDRYSLEKQVYYGVVEADLGTATTLAAGVSYQRNNPNSPLWGALPLLYSDGSPTDYDVSTSTASDWSFWDQEDTRAFVELDHAIGDWNLRASLNYEKMESDTELFYVYGTPDRETGLGLYSYPSDYDGKFSAHYADVYATGPVTLGGREHDVVIGANWADGENEEVSWFSADIGTPLPPLEEWNGRYPKPAFDAYSDGSRFDYRRHSFYATVRWNLADNFKLITGASRSRAETRGFSYGQANTVDETRTTPFAGAVWDLGEHYSAYASYGEIFNQQSEVDGNNRLLGALTGSNSELGLKGEWFDGGLNASLAVFRTRQDNLAESAGFNTETGQTYYRGVDAESQGFELDVAGRIGEYWQVAGGFTRLQIDDADGRTARTYVPRELFRISTTWQVPGVDGLRLGARLNWQGDIYRETAIIGSDGRPARINQDAYALLGLMARYDFAPQWSATVNLDNVTDEKYVPSLYWEQGYYGAPRHASLTLSYRF</sequence>
<evidence type="ECO:0000256" key="16">
    <source>
        <dbReference type="RuleBase" id="RU003357"/>
    </source>
</evidence>
<dbReference type="Pfam" id="PF00593">
    <property type="entry name" value="TonB_dep_Rec_b-barrel"/>
    <property type="match status" value="1"/>
</dbReference>
<reference evidence="20" key="1">
    <citation type="submission" date="2022-01" db="EMBL/GenBank/DDBJ databases">
        <title>Lysobacter chinensis sp. nov., a bacterium isolated from cow dung compost.</title>
        <authorList>
            <person name="Liu Y."/>
        </authorList>
    </citation>
    <scope>NUCLEOTIDE SEQUENCE</scope>
    <source>
        <strain evidence="20">TLK-CK17</strain>
    </source>
</reference>
<dbReference type="Pfam" id="PF07715">
    <property type="entry name" value="Plug"/>
    <property type="match status" value="1"/>
</dbReference>
<dbReference type="NCBIfam" id="TIGR01783">
    <property type="entry name" value="TonB-siderophor"/>
    <property type="match status" value="1"/>
</dbReference>
<keyword evidence="7 17" id="KW-0732">Signal</keyword>
<name>A0ABS9HQP0_9GAMM</name>
<dbReference type="InterPro" id="IPR010917">
    <property type="entry name" value="TonB_rcpt_CS"/>
</dbReference>